<dbReference type="SUPFAM" id="SSF56219">
    <property type="entry name" value="DNase I-like"/>
    <property type="match status" value="1"/>
</dbReference>
<dbReference type="Gene3D" id="3.60.10.10">
    <property type="entry name" value="Endonuclease/exonuclease/phosphatase"/>
    <property type="match status" value="1"/>
</dbReference>
<gene>
    <name evidence="2" type="ORF">ORPV_490</name>
</gene>
<dbReference type="InterPro" id="IPR050410">
    <property type="entry name" value="CCR4/nocturin_mRNA_transcr"/>
</dbReference>
<sequence>MTKYVVLNIEAQYFSQLYQQIVLYTQKLYNEVSFLDDLYTEPTLNMYKYLGNNSYNLYLYVDVVDKNNGYDMTTNALKGPIVRDTELPFGVRKVTDTILQQQGQTVIFRDGSSYNLRDGALTIPSYKYKVLSYNICYDQNGEKSDMDAFKWDNRKEYIVNDILELDADVICLQELRLEGSVYIQRQLLDKYNFMVYDFNGTPLSFKLLTGWKKDKFFLQETKRWWLSDTPDVFSDTWGGGFGRILSFCDLRVLDNGKITNESFKVYNTHLGLSVKEKFMSSQLIPQLVKMTSNLDAGDKVILCGDFNSFSQEGLDNMKYLLNDMDDFGFDITSTYVGYPYDRYVKEAGHPTRERLDWILTKGVEFGSVKTLVRPRFLYNNMEYTASDHYPLLLQF</sequence>
<keyword evidence="3" id="KW-1185">Reference proteome</keyword>
<reference evidence="2" key="1">
    <citation type="submission" date="2017-08" db="EMBL/GenBank/DDBJ databases">
        <authorList>
            <consortium name="Urmite Genomes"/>
        </authorList>
    </citation>
    <scope>NUCLEOTIDE SEQUENCE [LARGE SCALE GENOMIC DNA]</scope>
    <source>
        <strain evidence="2">IHUMI-LCC2</strain>
    </source>
</reference>
<dbReference type="GO" id="GO:0000175">
    <property type="term" value="F:3'-5'-RNA exonuclease activity"/>
    <property type="evidence" value="ECO:0007669"/>
    <property type="project" value="TreeGrafter"/>
</dbReference>
<organism evidence="2">
    <name type="scientific">Orpheovirus IHUMI-LCC2</name>
    <dbReference type="NCBI Taxonomy" id="2023057"/>
    <lineage>
        <taxon>Viruses</taxon>
        <taxon>Varidnaviria</taxon>
        <taxon>Bamfordvirae</taxon>
        <taxon>Nucleocytoviricota</taxon>
        <taxon>Megaviricetes</taxon>
        <taxon>Pimascovirales</taxon>
        <taxon>Ocovirineae</taxon>
        <taxon>Orpheoviridae</taxon>
        <taxon>Alphaorpheovirus</taxon>
        <taxon>Alphaorpheovirus massiliense</taxon>
    </lineage>
</organism>
<dbReference type="InterPro" id="IPR005135">
    <property type="entry name" value="Endo/exonuclease/phosphatase"/>
</dbReference>
<protein>
    <submittedName>
        <fullName evidence="2">Endonuclease</fullName>
    </submittedName>
</protein>
<dbReference type="PANTHER" id="PTHR12121">
    <property type="entry name" value="CARBON CATABOLITE REPRESSOR PROTEIN 4"/>
    <property type="match status" value="1"/>
</dbReference>
<dbReference type="GeneID" id="35382283"/>
<dbReference type="PANTHER" id="PTHR12121:SF36">
    <property type="entry name" value="ENDONUCLEASE_EXONUCLEASE_PHOSPHATASE DOMAIN-CONTAINING PROTEIN"/>
    <property type="match status" value="1"/>
</dbReference>
<dbReference type="RefSeq" id="YP_009448696.1">
    <property type="nucleotide sequence ID" value="NC_036594.1"/>
</dbReference>
<accession>A0A2I2L4E4</accession>
<dbReference type="EMBL" id="LT906555">
    <property type="protein sequence ID" value="SNW62394.1"/>
    <property type="molecule type" value="Genomic_DNA"/>
</dbReference>
<keyword evidence="2" id="KW-0378">Hydrolase</keyword>
<dbReference type="KEGG" id="vg:35382283"/>
<dbReference type="GO" id="GO:0004519">
    <property type="term" value="F:endonuclease activity"/>
    <property type="evidence" value="ECO:0007669"/>
    <property type="project" value="UniProtKB-KW"/>
</dbReference>
<keyword evidence="2" id="KW-0255">Endonuclease</keyword>
<feature type="domain" description="Endonuclease/exonuclease/phosphatase" evidence="1">
    <location>
        <begin position="132"/>
        <end position="388"/>
    </location>
</feature>
<name>A0A2I2L4E4_9VIRU</name>
<proteinExistence type="predicted"/>
<dbReference type="OrthoDB" id="27765at10239"/>
<dbReference type="InterPro" id="IPR036691">
    <property type="entry name" value="Endo/exonu/phosph_ase_sf"/>
</dbReference>
<evidence type="ECO:0000259" key="1">
    <source>
        <dbReference type="Pfam" id="PF03372"/>
    </source>
</evidence>
<dbReference type="Pfam" id="PF03372">
    <property type="entry name" value="Exo_endo_phos"/>
    <property type="match status" value="1"/>
</dbReference>
<evidence type="ECO:0000313" key="2">
    <source>
        <dbReference type="EMBL" id="SNW62394.1"/>
    </source>
</evidence>
<dbReference type="Proteomes" id="UP000236316">
    <property type="component" value="Segment"/>
</dbReference>
<evidence type="ECO:0000313" key="3">
    <source>
        <dbReference type="Proteomes" id="UP000236316"/>
    </source>
</evidence>
<keyword evidence="2" id="KW-0540">Nuclease</keyword>